<evidence type="ECO:0000313" key="9">
    <source>
        <dbReference type="Proteomes" id="UP000297565"/>
    </source>
</evidence>
<evidence type="ECO:0000256" key="6">
    <source>
        <dbReference type="SAM" id="Phobius"/>
    </source>
</evidence>
<dbReference type="EMBL" id="CP066558">
    <property type="protein sequence ID" value="QQF83240.1"/>
    <property type="molecule type" value="Genomic_DNA"/>
</dbReference>
<evidence type="ECO:0000256" key="2">
    <source>
        <dbReference type="ARBA" id="ARBA00022475"/>
    </source>
</evidence>
<accession>A0A9Q6P6E4</accession>
<keyword evidence="2" id="KW-1003">Cell membrane</keyword>
<dbReference type="OrthoDB" id="385012at2"/>
<dbReference type="EMBL" id="SNRV01000002">
    <property type="protein sequence ID" value="TEW30921.1"/>
    <property type="molecule type" value="Genomic_DNA"/>
</dbReference>
<feature type="transmembrane region" description="Helical" evidence="6">
    <location>
        <begin position="12"/>
        <end position="29"/>
    </location>
</feature>
<evidence type="ECO:0000256" key="1">
    <source>
        <dbReference type="ARBA" id="ARBA00004651"/>
    </source>
</evidence>
<feature type="transmembrane region" description="Helical" evidence="6">
    <location>
        <begin position="95"/>
        <end position="116"/>
    </location>
</feature>
<evidence type="ECO:0000256" key="5">
    <source>
        <dbReference type="ARBA" id="ARBA00023136"/>
    </source>
</evidence>
<keyword evidence="5 6" id="KW-0472">Membrane</keyword>
<dbReference type="PANTHER" id="PTHR33931:SF5">
    <property type="entry name" value="UPF0299 MEMBRANE PROTEIN YOHJ"/>
    <property type="match status" value="1"/>
</dbReference>
<proteinExistence type="predicted"/>
<feature type="transmembrane region" description="Helical" evidence="6">
    <location>
        <begin position="35"/>
        <end position="52"/>
    </location>
</feature>
<dbReference type="AlphaFoldDB" id="A0A9Q6P6E4"/>
<sequence>MLRRVFEFARSFAVLYIALYLGNVIGFIVPLSVPASIWGLLVLFLGLLTKVIKTEWVNFGASLLIRYMSVLFVPVSMGIVEYADILVTQATSFLLPNIISTILTLVLIGILAEYLFSRRSFVYLRQRMYQKRQGKKII</sequence>
<dbReference type="Proteomes" id="UP000297565">
    <property type="component" value="Unassembled WGS sequence"/>
</dbReference>
<organism evidence="7 10">
    <name type="scientific">Histophilus somni</name>
    <name type="common">Haemophilus somnus</name>
    <dbReference type="NCBI Taxonomy" id="731"/>
    <lineage>
        <taxon>Bacteria</taxon>
        <taxon>Pseudomonadati</taxon>
        <taxon>Pseudomonadota</taxon>
        <taxon>Gammaproteobacteria</taxon>
        <taxon>Pasteurellales</taxon>
        <taxon>Pasteurellaceae</taxon>
        <taxon>Histophilus</taxon>
    </lineage>
</organism>
<keyword evidence="10" id="KW-1185">Reference proteome</keyword>
<dbReference type="NCBIfam" id="NF002494">
    <property type="entry name" value="PRK01821.1"/>
    <property type="match status" value="1"/>
</dbReference>
<feature type="transmembrane region" description="Helical" evidence="6">
    <location>
        <begin position="64"/>
        <end position="83"/>
    </location>
</feature>
<reference evidence="8 9" key="1">
    <citation type="submission" date="2019-03" db="EMBL/GenBank/DDBJ databases">
        <title>Horizontal Gene Transfer Machinery in Histophilus somni.</title>
        <authorList>
            <person name="Mostafa Nazari M."/>
            <person name="Liljebjelke K."/>
        </authorList>
    </citation>
    <scope>NUCLEOTIDE SEQUENCE [LARGE SCALE GENOMIC DNA]</scope>
    <source>
        <strain evidence="8 9">UOC-EPH-KLM-04</strain>
    </source>
</reference>
<dbReference type="InterPro" id="IPR005538">
    <property type="entry name" value="LrgA/CidA"/>
</dbReference>
<dbReference type="RefSeq" id="WP_075293924.1">
    <property type="nucleotide sequence ID" value="NZ_CP018802.1"/>
</dbReference>
<dbReference type="Pfam" id="PF03788">
    <property type="entry name" value="LrgA"/>
    <property type="match status" value="1"/>
</dbReference>
<protein>
    <submittedName>
        <fullName evidence="7">CidA/LrgA family protein</fullName>
    </submittedName>
</protein>
<evidence type="ECO:0000313" key="8">
    <source>
        <dbReference type="EMBL" id="TEW30921.1"/>
    </source>
</evidence>
<dbReference type="Proteomes" id="UP000595373">
    <property type="component" value="Chromosome"/>
</dbReference>
<evidence type="ECO:0000313" key="7">
    <source>
        <dbReference type="EMBL" id="QQF83240.1"/>
    </source>
</evidence>
<keyword evidence="3 6" id="KW-0812">Transmembrane</keyword>
<dbReference type="PANTHER" id="PTHR33931">
    <property type="entry name" value="HOLIN-LIKE PROTEIN CIDA-RELATED"/>
    <property type="match status" value="1"/>
</dbReference>
<evidence type="ECO:0000256" key="4">
    <source>
        <dbReference type="ARBA" id="ARBA00022989"/>
    </source>
</evidence>
<keyword evidence="4 6" id="KW-1133">Transmembrane helix</keyword>
<comment type="subcellular location">
    <subcellularLocation>
        <location evidence="1">Cell membrane</location>
        <topology evidence="1">Multi-pass membrane protein</topology>
    </subcellularLocation>
</comment>
<gene>
    <name evidence="8" type="ORF">E2R48_01810</name>
    <name evidence="7" type="ORF">JFL49_04900</name>
</gene>
<reference evidence="7 10" key="2">
    <citation type="submission" date="2020-12" db="EMBL/GenBank/DDBJ databases">
        <title>ASc-MMNZ-VFA-070.</title>
        <authorList>
            <person name="Schryvers A."/>
            <person name="Mostafa Nazari M."/>
            <person name="Farshchi Andisi V."/>
            <person name="Timsit E."/>
            <person name="Walter Morck D."/>
        </authorList>
    </citation>
    <scope>NUCLEOTIDE SEQUENCE [LARGE SCALE GENOMIC DNA]</scope>
    <source>
        <strain evidence="7 10">ASc-MMNZ-VFA-070</strain>
    </source>
</reference>
<evidence type="ECO:0000313" key="10">
    <source>
        <dbReference type="Proteomes" id="UP000595373"/>
    </source>
</evidence>
<name>A0A9Q6P6E4_HISSO</name>
<evidence type="ECO:0000256" key="3">
    <source>
        <dbReference type="ARBA" id="ARBA00022692"/>
    </source>
</evidence>
<dbReference type="GO" id="GO:0005886">
    <property type="term" value="C:plasma membrane"/>
    <property type="evidence" value="ECO:0007669"/>
    <property type="project" value="UniProtKB-SubCell"/>
</dbReference>